<dbReference type="InterPro" id="IPR050111">
    <property type="entry name" value="C-type_lectin/snaclec_domain"/>
</dbReference>
<dbReference type="SMART" id="SM00034">
    <property type="entry name" value="CLECT"/>
    <property type="match status" value="1"/>
</dbReference>
<dbReference type="PANTHER" id="PTHR22803">
    <property type="entry name" value="MANNOSE, PHOSPHOLIPASE, LECTIN RECEPTOR RELATED"/>
    <property type="match status" value="1"/>
</dbReference>
<keyword evidence="1" id="KW-1015">Disulfide bond</keyword>
<dbReference type="Pfam" id="PF00059">
    <property type="entry name" value="Lectin_C"/>
    <property type="match status" value="1"/>
</dbReference>
<comment type="caution">
    <text evidence="4">The sequence shown here is derived from an EMBL/GenBank/DDBJ whole genome shotgun (WGS) entry which is preliminary data.</text>
</comment>
<name>A0AAW0YRW5_CHEQU</name>
<evidence type="ECO:0000313" key="4">
    <source>
        <dbReference type="EMBL" id="KAK8754195.1"/>
    </source>
</evidence>
<evidence type="ECO:0000313" key="5">
    <source>
        <dbReference type="Proteomes" id="UP001445076"/>
    </source>
</evidence>
<proteinExistence type="predicted"/>
<feature type="signal peptide" evidence="2">
    <location>
        <begin position="1"/>
        <end position="24"/>
    </location>
</feature>
<evidence type="ECO:0000256" key="1">
    <source>
        <dbReference type="ARBA" id="ARBA00023157"/>
    </source>
</evidence>
<evidence type="ECO:0000256" key="2">
    <source>
        <dbReference type="SAM" id="SignalP"/>
    </source>
</evidence>
<dbReference type="AlphaFoldDB" id="A0AAW0YRW5"/>
<dbReference type="CDD" id="cd00037">
    <property type="entry name" value="CLECT"/>
    <property type="match status" value="1"/>
</dbReference>
<dbReference type="Proteomes" id="UP001445076">
    <property type="component" value="Unassembled WGS sequence"/>
</dbReference>
<dbReference type="Gene3D" id="3.10.100.10">
    <property type="entry name" value="Mannose-Binding Protein A, subunit A"/>
    <property type="match status" value="1"/>
</dbReference>
<feature type="chain" id="PRO_5043844556" description="C-type lectin domain-containing protein" evidence="2">
    <location>
        <begin position="25"/>
        <end position="236"/>
    </location>
</feature>
<dbReference type="InterPro" id="IPR016186">
    <property type="entry name" value="C-type_lectin-like/link_sf"/>
</dbReference>
<dbReference type="InterPro" id="IPR001304">
    <property type="entry name" value="C-type_lectin-like"/>
</dbReference>
<sequence length="236" mass="27082">GLQGAMAARLNIFWQLSLLLGALAQNTVVEKSTLTEPAAIMKTMLTVKTTPETGTKLKAEFTPNPDTTPEDDILKKVEVTLKEKILSKLMKQKLMQHLPCSDDICCPYPYTQVLDECFYLSSHSLKWHEARIHCQGMHGDLASPKHIYALKSYIMTKAGLLNVYVGGKKNHPGYREWTWVDGRKIHISEWAHGEPNNFMERELCTNLEMEKYPMLNDDSCRKSRRFICQYYPNINE</sequence>
<accession>A0AAW0YRW5</accession>
<evidence type="ECO:0000259" key="3">
    <source>
        <dbReference type="PROSITE" id="PS50041"/>
    </source>
</evidence>
<dbReference type="InterPro" id="IPR016187">
    <property type="entry name" value="CTDL_fold"/>
</dbReference>
<feature type="domain" description="C-type lectin" evidence="3">
    <location>
        <begin position="113"/>
        <end position="229"/>
    </location>
</feature>
<keyword evidence="5" id="KW-1185">Reference proteome</keyword>
<dbReference type="SUPFAM" id="SSF56436">
    <property type="entry name" value="C-type lectin-like"/>
    <property type="match status" value="1"/>
</dbReference>
<keyword evidence="2" id="KW-0732">Signal</keyword>
<dbReference type="InterPro" id="IPR018378">
    <property type="entry name" value="C-type_lectin_CS"/>
</dbReference>
<protein>
    <recommendedName>
        <fullName evidence="3">C-type lectin domain-containing protein</fullName>
    </recommendedName>
</protein>
<dbReference type="PROSITE" id="PS00615">
    <property type="entry name" value="C_TYPE_LECTIN_1"/>
    <property type="match status" value="1"/>
</dbReference>
<feature type="non-terminal residue" evidence="4">
    <location>
        <position position="1"/>
    </location>
</feature>
<gene>
    <name evidence="4" type="ORF">OTU49_014779</name>
</gene>
<organism evidence="4 5">
    <name type="scientific">Cherax quadricarinatus</name>
    <name type="common">Australian red claw crayfish</name>
    <dbReference type="NCBI Taxonomy" id="27406"/>
    <lineage>
        <taxon>Eukaryota</taxon>
        <taxon>Metazoa</taxon>
        <taxon>Ecdysozoa</taxon>
        <taxon>Arthropoda</taxon>
        <taxon>Crustacea</taxon>
        <taxon>Multicrustacea</taxon>
        <taxon>Malacostraca</taxon>
        <taxon>Eumalacostraca</taxon>
        <taxon>Eucarida</taxon>
        <taxon>Decapoda</taxon>
        <taxon>Pleocyemata</taxon>
        <taxon>Astacidea</taxon>
        <taxon>Parastacoidea</taxon>
        <taxon>Parastacidae</taxon>
        <taxon>Cherax</taxon>
    </lineage>
</organism>
<dbReference type="PROSITE" id="PS50041">
    <property type="entry name" value="C_TYPE_LECTIN_2"/>
    <property type="match status" value="1"/>
</dbReference>
<dbReference type="EMBL" id="JARKIK010000001">
    <property type="protein sequence ID" value="KAK8754195.1"/>
    <property type="molecule type" value="Genomic_DNA"/>
</dbReference>
<reference evidence="4 5" key="1">
    <citation type="journal article" date="2024" name="BMC Genomics">
        <title>Genome assembly of redclaw crayfish (Cherax quadricarinatus) provides insights into its immune adaptation and hypoxia tolerance.</title>
        <authorList>
            <person name="Liu Z."/>
            <person name="Zheng J."/>
            <person name="Li H."/>
            <person name="Fang K."/>
            <person name="Wang S."/>
            <person name="He J."/>
            <person name="Zhou D."/>
            <person name="Weng S."/>
            <person name="Chi M."/>
            <person name="Gu Z."/>
            <person name="He J."/>
            <person name="Li F."/>
            <person name="Wang M."/>
        </authorList>
    </citation>
    <scope>NUCLEOTIDE SEQUENCE [LARGE SCALE GENOMIC DNA]</scope>
    <source>
        <strain evidence="4">ZL_2023a</strain>
    </source>
</reference>